<evidence type="ECO:0000313" key="2">
    <source>
        <dbReference type="Proteomes" id="UP000593880"/>
    </source>
</evidence>
<reference evidence="1 2" key="1">
    <citation type="submission" date="2018-06" db="EMBL/GenBank/DDBJ databases">
        <title>Comparative genomics of rhizobia nodulating Arachis hypogaea in China.</title>
        <authorList>
            <person name="Li Y."/>
        </authorList>
    </citation>
    <scope>NUCLEOTIDE SEQUENCE [LARGE SCALE GENOMIC DNA]</scope>
    <source>
        <strain evidence="1 2">CCBAU 51658</strain>
    </source>
</reference>
<organism evidence="1 2">
    <name type="scientific">Bradyrhizobium guangdongense</name>
    <dbReference type="NCBI Taxonomy" id="1325090"/>
    <lineage>
        <taxon>Bacteria</taxon>
        <taxon>Pseudomonadati</taxon>
        <taxon>Pseudomonadota</taxon>
        <taxon>Alphaproteobacteria</taxon>
        <taxon>Hyphomicrobiales</taxon>
        <taxon>Nitrobacteraceae</taxon>
        <taxon>Bradyrhizobium</taxon>
    </lineage>
</organism>
<dbReference type="RefSeq" id="WP_128965380.1">
    <property type="nucleotide sequence ID" value="NZ_BMHC01000014.1"/>
</dbReference>
<dbReference type="Proteomes" id="UP000593880">
    <property type="component" value="Chromosome"/>
</dbReference>
<dbReference type="EMBL" id="CP030057">
    <property type="protein sequence ID" value="QOZ59771.1"/>
    <property type="molecule type" value="Genomic_DNA"/>
</dbReference>
<name>A0A7S7V4P8_9BRAD</name>
<gene>
    <name evidence="1" type="ORF">XH86_14310</name>
</gene>
<evidence type="ECO:0000313" key="1">
    <source>
        <dbReference type="EMBL" id="QOZ59771.1"/>
    </source>
</evidence>
<sequence length="109" mass="11872">MTTAVPGRQDVFAAELSRGGAAREQHGQAEAVACADQVLTLDPIVGGRARSGDELDARQPLEFDACVKRIVADRLDIDLRDVVAVDLAPFSQALLGRKRFSRDRDGRKR</sequence>
<keyword evidence="2" id="KW-1185">Reference proteome</keyword>
<protein>
    <submittedName>
        <fullName evidence="1">Uncharacterized protein</fullName>
    </submittedName>
</protein>
<accession>A0A7S7V4P8</accession>
<proteinExistence type="predicted"/>